<gene>
    <name evidence="1" type="ORF">GCM10022393_12280</name>
</gene>
<dbReference type="Proteomes" id="UP001500459">
    <property type="component" value="Unassembled WGS sequence"/>
</dbReference>
<organism evidence="1 2">
    <name type="scientific">Aquimarina addita</name>
    <dbReference type="NCBI Taxonomy" id="870485"/>
    <lineage>
        <taxon>Bacteria</taxon>
        <taxon>Pseudomonadati</taxon>
        <taxon>Bacteroidota</taxon>
        <taxon>Flavobacteriia</taxon>
        <taxon>Flavobacteriales</taxon>
        <taxon>Flavobacteriaceae</taxon>
        <taxon>Aquimarina</taxon>
    </lineage>
</organism>
<evidence type="ECO:0000313" key="1">
    <source>
        <dbReference type="EMBL" id="GAA4113341.1"/>
    </source>
</evidence>
<dbReference type="PROSITE" id="PS51257">
    <property type="entry name" value="PROKAR_LIPOPROTEIN"/>
    <property type="match status" value="1"/>
</dbReference>
<reference evidence="2" key="1">
    <citation type="journal article" date="2019" name="Int. J. Syst. Evol. Microbiol.">
        <title>The Global Catalogue of Microorganisms (GCM) 10K type strain sequencing project: providing services to taxonomists for standard genome sequencing and annotation.</title>
        <authorList>
            <consortium name="The Broad Institute Genomics Platform"/>
            <consortium name="The Broad Institute Genome Sequencing Center for Infectious Disease"/>
            <person name="Wu L."/>
            <person name="Ma J."/>
        </authorList>
    </citation>
    <scope>NUCLEOTIDE SEQUENCE [LARGE SCALE GENOMIC DNA]</scope>
    <source>
        <strain evidence="2">JCM 17106</strain>
    </source>
</reference>
<evidence type="ECO:0008006" key="3">
    <source>
        <dbReference type="Google" id="ProtNLM"/>
    </source>
</evidence>
<dbReference type="EMBL" id="BAABCW010000003">
    <property type="protein sequence ID" value="GAA4113341.1"/>
    <property type="molecule type" value="Genomic_DNA"/>
</dbReference>
<name>A0ABP7XEV5_9FLAO</name>
<protein>
    <recommendedName>
        <fullName evidence="3">Lipoprotein</fullName>
    </recommendedName>
</protein>
<comment type="caution">
    <text evidence="1">The sequence shown here is derived from an EMBL/GenBank/DDBJ whole genome shotgun (WGS) entry which is preliminary data.</text>
</comment>
<proteinExistence type="predicted"/>
<accession>A0ABP7XEV5</accession>
<keyword evidence="2" id="KW-1185">Reference proteome</keyword>
<dbReference type="RefSeq" id="WP_344925642.1">
    <property type="nucleotide sequence ID" value="NZ_BAABCW010000003.1"/>
</dbReference>
<evidence type="ECO:0000313" key="2">
    <source>
        <dbReference type="Proteomes" id="UP001500459"/>
    </source>
</evidence>
<sequence>MKYVLIITFSLLMFSCTHDIPIAHLEFIKIEKNDAYENSFFITFRSDVELINNLEKEHSGLILKCFYTDKKIDEDAFIHHKGYYLESIWGESELISNTQKGYVYKATTFVYDSMDPDNNRSKDIYQFTNSNVDCMSCVASSVAYMNIPNRYISETMCIPANGIKKLVTK</sequence>